<keyword evidence="2" id="KW-1185">Reference proteome</keyword>
<name>A0ABX0UG86_9BACT</name>
<proteinExistence type="predicted"/>
<protein>
    <submittedName>
        <fullName evidence="1">Hydrolase of the HAD superfamily</fullName>
    </submittedName>
</protein>
<dbReference type="Gene3D" id="1.10.150.240">
    <property type="entry name" value="Putative phosphatase, domain 2"/>
    <property type="match status" value="1"/>
</dbReference>
<accession>A0ABX0UG86</accession>
<dbReference type="Pfam" id="PF00702">
    <property type="entry name" value="Hydrolase"/>
    <property type="match status" value="1"/>
</dbReference>
<dbReference type="Proteomes" id="UP001179181">
    <property type="component" value="Unassembled WGS sequence"/>
</dbReference>
<dbReference type="PANTHER" id="PTHR47478:SF1">
    <property type="entry name" value="PYRIMIDINE 5'-NUCLEOTIDASE YJJG"/>
    <property type="match status" value="1"/>
</dbReference>
<evidence type="ECO:0000313" key="1">
    <source>
        <dbReference type="EMBL" id="NIJ51104.1"/>
    </source>
</evidence>
<gene>
    <name evidence="1" type="ORF">FHS68_000260</name>
</gene>
<reference evidence="1 2" key="1">
    <citation type="submission" date="2020-03" db="EMBL/GenBank/DDBJ databases">
        <title>Genomic Encyclopedia of Type Strains, Phase IV (KMG-IV): sequencing the most valuable type-strain genomes for metagenomic binning, comparative biology and taxonomic classification.</title>
        <authorList>
            <person name="Goeker M."/>
        </authorList>
    </citation>
    <scope>NUCLEOTIDE SEQUENCE [LARGE SCALE GENOMIC DNA]</scope>
    <source>
        <strain evidence="1 2">DSM 102865</strain>
    </source>
</reference>
<dbReference type="InterPro" id="IPR011951">
    <property type="entry name" value="HAD-SF_hydro_IA_YjjG/PynA"/>
</dbReference>
<dbReference type="PRINTS" id="PR00413">
    <property type="entry name" value="HADHALOGNASE"/>
</dbReference>
<organism evidence="1 2">
    <name type="scientific">Dyadobacter arcticus</name>
    <dbReference type="NCBI Taxonomy" id="1078754"/>
    <lineage>
        <taxon>Bacteria</taxon>
        <taxon>Pseudomonadati</taxon>
        <taxon>Bacteroidota</taxon>
        <taxon>Cytophagia</taxon>
        <taxon>Cytophagales</taxon>
        <taxon>Spirosomataceae</taxon>
        <taxon>Dyadobacter</taxon>
    </lineage>
</organism>
<dbReference type="SFLD" id="SFLDS00003">
    <property type="entry name" value="Haloacid_Dehalogenase"/>
    <property type="match status" value="1"/>
</dbReference>
<dbReference type="Gene3D" id="3.40.50.1000">
    <property type="entry name" value="HAD superfamily/HAD-like"/>
    <property type="match status" value="1"/>
</dbReference>
<dbReference type="SFLD" id="SFLDG01129">
    <property type="entry name" value="C1.5:_HAD__Beta-PGM__Phosphata"/>
    <property type="match status" value="1"/>
</dbReference>
<comment type="caution">
    <text evidence="1">The sequence shown here is derived from an EMBL/GenBank/DDBJ whole genome shotgun (WGS) entry which is preliminary data.</text>
</comment>
<keyword evidence="1" id="KW-0378">Hydrolase</keyword>
<dbReference type="SUPFAM" id="SSF56784">
    <property type="entry name" value="HAD-like"/>
    <property type="match status" value="1"/>
</dbReference>
<sequence>MKYKHIFFDLDHTLWDFDKNSSESLEEIFYQLTLDQYGIGSFDGFVRSFLKINTSLWEGFDQGKLHHTYIRENRFKMVFEELGVDCPPNHIEIGELYIRTLPDKKHLLEGALDLLNHIFSSGYRMHIITNGFNGMQARKIASSEIGHFFDNIITFETAQAKKPDPAIFEFALDIANATRQESIMVGDNWVADILGAKKVGLDTAYFNPARLKFDESPTYDIQRLEELMHIF</sequence>
<dbReference type="GO" id="GO:0016787">
    <property type="term" value="F:hydrolase activity"/>
    <property type="evidence" value="ECO:0007669"/>
    <property type="project" value="UniProtKB-KW"/>
</dbReference>
<dbReference type="PANTHER" id="PTHR47478">
    <property type="match status" value="1"/>
</dbReference>
<dbReference type="RefSeq" id="WP_167266483.1">
    <property type="nucleotide sequence ID" value="NZ_JAASQJ010000001.1"/>
</dbReference>
<dbReference type="InterPro" id="IPR006439">
    <property type="entry name" value="HAD-SF_hydro_IA"/>
</dbReference>
<dbReference type="InterPro" id="IPR052550">
    <property type="entry name" value="Pyrimidine_5'-ntase_YjjG"/>
</dbReference>
<dbReference type="NCBIfam" id="TIGR02254">
    <property type="entry name" value="YjjG_YfnB"/>
    <property type="match status" value="1"/>
</dbReference>
<dbReference type="InterPro" id="IPR023198">
    <property type="entry name" value="PGP-like_dom2"/>
</dbReference>
<dbReference type="NCBIfam" id="TIGR01549">
    <property type="entry name" value="HAD-SF-IA-v1"/>
    <property type="match status" value="1"/>
</dbReference>
<dbReference type="EMBL" id="JAASQJ010000001">
    <property type="protein sequence ID" value="NIJ51104.1"/>
    <property type="molecule type" value="Genomic_DNA"/>
</dbReference>
<evidence type="ECO:0000313" key="2">
    <source>
        <dbReference type="Proteomes" id="UP001179181"/>
    </source>
</evidence>
<dbReference type="InterPro" id="IPR023214">
    <property type="entry name" value="HAD_sf"/>
</dbReference>
<dbReference type="InterPro" id="IPR036412">
    <property type="entry name" value="HAD-like_sf"/>
</dbReference>